<protein>
    <recommendedName>
        <fullName evidence="2">DUF1206 domain-containing protein</fullName>
    </recommendedName>
</protein>
<dbReference type="Pfam" id="PF06724">
    <property type="entry name" value="DUF1206"/>
    <property type="match status" value="3"/>
</dbReference>
<accession>A0ABX0XPX6</accession>
<feature type="domain" description="DUF1206" evidence="2">
    <location>
        <begin position="18"/>
        <end position="80"/>
    </location>
</feature>
<sequence>MSHSAAGERTPFDTLTRLGFASRALMYAATGFLILRLGRTEDNLGALRFLDSSFGGVLLGTMAVGFLGYGAWRLFEAVTDTEGHGSGAAGILARVGGAGSGLIHLGLCWIAARLASGLEPSGDAASAERAAALAMSMPGGVALLYLGAAVLLAAGVVQLARAVKCAFLRFLDPHIAAKAWVLWAGRLGYLARGVVFVATGLLIGRAAWLDSARAAGGTEQALDSFPETIRLLVAAGLLIFGAFSLVEAIYRRIHDPEVLDRLKRFTPS</sequence>
<organism evidence="3 4">
    <name type="scientific">Sphingomonas jejuensis</name>
    <dbReference type="NCBI Taxonomy" id="904715"/>
    <lineage>
        <taxon>Bacteria</taxon>
        <taxon>Pseudomonadati</taxon>
        <taxon>Pseudomonadota</taxon>
        <taxon>Alphaproteobacteria</taxon>
        <taxon>Sphingomonadales</taxon>
        <taxon>Sphingomonadaceae</taxon>
        <taxon>Sphingomonas</taxon>
    </lineage>
</organism>
<feature type="transmembrane region" description="Helical" evidence="1">
    <location>
        <begin position="142"/>
        <end position="160"/>
    </location>
</feature>
<evidence type="ECO:0000313" key="3">
    <source>
        <dbReference type="EMBL" id="NJC34746.1"/>
    </source>
</evidence>
<dbReference type="Proteomes" id="UP000734218">
    <property type="component" value="Unassembled WGS sequence"/>
</dbReference>
<feature type="transmembrane region" description="Helical" evidence="1">
    <location>
        <begin position="49"/>
        <end position="72"/>
    </location>
</feature>
<keyword evidence="1" id="KW-0472">Membrane</keyword>
<evidence type="ECO:0000256" key="1">
    <source>
        <dbReference type="SAM" id="Phobius"/>
    </source>
</evidence>
<feature type="transmembrane region" description="Helical" evidence="1">
    <location>
        <begin position="189"/>
        <end position="208"/>
    </location>
</feature>
<dbReference type="RefSeq" id="WP_167955001.1">
    <property type="nucleotide sequence ID" value="NZ_JAATJE010000002.1"/>
</dbReference>
<evidence type="ECO:0000259" key="2">
    <source>
        <dbReference type="Pfam" id="PF06724"/>
    </source>
</evidence>
<name>A0ABX0XPX6_9SPHN</name>
<keyword evidence="1" id="KW-1133">Transmembrane helix</keyword>
<keyword evidence="4" id="KW-1185">Reference proteome</keyword>
<comment type="caution">
    <text evidence="3">The sequence shown here is derived from an EMBL/GenBank/DDBJ whole genome shotgun (WGS) entry which is preliminary data.</text>
</comment>
<feature type="domain" description="DUF1206" evidence="2">
    <location>
        <begin position="187"/>
        <end position="251"/>
    </location>
</feature>
<proteinExistence type="predicted"/>
<feature type="domain" description="DUF1206" evidence="2">
    <location>
        <begin position="95"/>
        <end position="164"/>
    </location>
</feature>
<evidence type="ECO:0000313" key="4">
    <source>
        <dbReference type="Proteomes" id="UP000734218"/>
    </source>
</evidence>
<gene>
    <name evidence="3" type="ORF">GGR88_002260</name>
</gene>
<feature type="transmembrane region" description="Helical" evidence="1">
    <location>
        <begin position="228"/>
        <end position="250"/>
    </location>
</feature>
<reference evidence="3 4" key="1">
    <citation type="submission" date="2020-03" db="EMBL/GenBank/DDBJ databases">
        <title>Genomic Encyclopedia of Type Strains, Phase IV (KMG-IV): sequencing the most valuable type-strain genomes for metagenomic binning, comparative biology and taxonomic classification.</title>
        <authorList>
            <person name="Goeker M."/>
        </authorList>
    </citation>
    <scope>NUCLEOTIDE SEQUENCE [LARGE SCALE GENOMIC DNA]</scope>
    <source>
        <strain evidence="3 4">DSM 27651</strain>
    </source>
</reference>
<dbReference type="InterPro" id="IPR009597">
    <property type="entry name" value="DUF1206"/>
</dbReference>
<dbReference type="EMBL" id="JAATJE010000002">
    <property type="protein sequence ID" value="NJC34746.1"/>
    <property type="molecule type" value="Genomic_DNA"/>
</dbReference>
<feature type="transmembrane region" description="Helical" evidence="1">
    <location>
        <begin position="20"/>
        <end position="37"/>
    </location>
</feature>
<keyword evidence="1" id="KW-0812">Transmembrane</keyword>